<gene>
    <name evidence="2" type="ORF">C8J55DRAFT_539131</name>
</gene>
<dbReference type="Proteomes" id="UP001150238">
    <property type="component" value="Unassembled WGS sequence"/>
</dbReference>
<sequence>MPWLMLAARCTAAVGCGFGGGRTLPGNYVNTPHNESLIEAVLTDPAVQRVAQFVDAGLQAYFPKLHQFLSSLLEKILKSHPEIRRMFAGCCYGACHFNLHNAATLDHEDYYNLLFALCAVYASGKYDHTRSGYLIAWSLGIVTQFPAGSAAFLPSAWVTHANTPIDNKNGEHRSSIAFFMSAGLARWYHNGYMSDKEFKERASAKQLSAWKDYRSRLWETGLELLQCD</sequence>
<feature type="signal peptide" evidence="1">
    <location>
        <begin position="1"/>
        <end position="15"/>
    </location>
</feature>
<proteinExistence type="predicted"/>
<dbReference type="AlphaFoldDB" id="A0A9W8ZQT8"/>
<evidence type="ECO:0000256" key="1">
    <source>
        <dbReference type="SAM" id="SignalP"/>
    </source>
</evidence>
<evidence type="ECO:0000313" key="3">
    <source>
        <dbReference type="Proteomes" id="UP001150238"/>
    </source>
</evidence>
<comment type="caution">
    <text evidence="2">The sequence shown here is derived from an EMBL/GenBank/DDBJ whole genome shotgun (WGS) entry which is preliminary data.</text>
</comment>
<feature type="chain" id="PRO_5040778074" evidence="1">
    <location>
        <begin position="16"/>
        <end position="228"/>
    </location>
</feature>
<reference evidence="2" key="1">
    <citation type="submission" date="2022-08" db="EMBL/GenBank/DDBJ databases">
        <authorList>
            <consortium name="DOE Joint Genome Institute"/>
            <person name="Min B."/>
            <person name="Riley R."/>
            <person name="Sierra-Patev S."/>
            <person name="Naranjo-Ortiz M."/>
            <person name="Looney B."/>
            <person name="Konkel Z."/>
            <person name="Slot J.C."/>
            <person name="Sakamoto Y."/>
            <person name="Steenwyk J.L."/>
            <person name="Rokas A."/>
            <person name="Carro J."/>
            <person name="Camarero S."/>
            <person name="Ferreira P."/>
            <person name="Molpeceres G."/>
            <person name="Ruiz-Duenas F.J."/>
            <person name="Serrano A."/>
            <person name="Henrissat B."/>
            <person name="Drula E."/>
            <person name="Hughes K.W."/>
            <person name="Mata J.L."/>
            <person name="Ishikawa N.K."/>
            <person name="Vargas-Isla R."/>
            <person name="Ushijima S."/>
            <person name="Smith C.A."/>
            <person name="Ahrendt S."/>
            <person name="Andreopoulos W."/>
            <person name="He G."/>
            <person name="Labutti K."/>
            <person name="Lipzen A."/>
            <person name="Ng V."/>
            <person name="Sandor L."/>
            <person name="Barry K."/>
            <person name="Martinez A.T."/>
            <person name="Xiao Y."/>
            <person name="Gibbons J.G."/>
            <person name="Terashima K."/>
            <person name="Hibbett D.S."/>
            <person name="Grigoriev I.V."/>
        </authorList>
    </citation>
    <scope>NUCLEOTIDE SEQUENCE</scope>
    <source>
        <strain evidence="2">Sp2 HRB7682 ss15</strain>
    </source>
</reference>
<accession>A0A9W8ZQT8</accession>
<dbReference type="EMBL" id="JANVFS010000090">
    <property type="protein sequence ID" value="KAJ4463182.1"/>
    <property type="molecule type" value="Genomic_DNA"/>
</dbReference>
<protein>
    <submittedName>
        <fullName evidence="2">Uncharacterized protein</fullName>
    </submittedName>
</protein>
<keyword evidence="1" id="KW-0732">Signal</keyword>
<reference evidence="2" key="2">
    <citation type="journal article" date="2023" name="Proc. Natl. Acad. Sci. U.S.A.">
        <title>A global phylogenomic analysis of the shiitake genus Lentinula.</title>
        <authorList>
            <person name="Sierra-Patev S."/>
            <person name="Min B."/>
            <person name="Naranjo-Ortiz M."/>
            <person name="Looney B."/>
            <person name="Konkel Z."/>
            <person name="Slot J.C."/>
            <person name="Sakamoto Y."/>
            <person name="Steenwyk J.L."/>
            <person name="Rokas A."/>
            <person name="Carro J."/>
            <person name="Camarero S."/>
            <person name="Ferreira P."/>
            <person name="Molpeceres G."/>
            <person name="Ruiz-Duenas F.J."/>
            <person name="Serrano A."/>
            <person name="Henrissat B."/>
            <person name="Drula E."/>
            <person name="Hughes K.W."/>
            <person name="Mata J.L."/>
            <person name="Ishikawa N.K."/>
            <person name="Vargas-Isla R."/>
            <person name="Ushijima S."/>
            <person name="Smith C.A."/>
            <person name="Donoghue J."/>
            <person name="Ahrendt S."/>
            <person name="Andreopoulos W."/>
            <person name="He G."/>
            <person name="LaButti K."/>
            <person name="Lipzen A."/>
            <person name="Ng V."/>
            <person name="Riley R."/>
            <person name="Sandor L."/>
            <person name="Barry K."/>
            <person name="Martinez A.T."/>
            <person name="Xiao Y."/>
            <person name="Gibbons J.G."/>
            <person name="Terashima K."/>
            <person name="Grigoriev I.V."/>
            <person name="Hibbett D."/>
        </authorList>
    </citation>
    <scope>NUCLEOTIDE SEQUENCE</scope>
    <source>
        <strain evidence="2">Sp2 HRB7682 ss15</strain>
    </source>
</reference>
<organism evidence="2 3">
    <name type="scientific">Lentinula lateritia</name>
    <dbReference type="NCBI Taxonomy" id="40482"/>
    <lineage>
        <taxon>Eukaryota</taxon>
        <taxon>Fungi</taxon>
        <taxon>Dikarya</taxon>
        <taxon>Basidiomycota</taxon>
        <taxon>Agaricomycotina</taxon>
        <taxon>Agaricomycetes</taxon>
        <taxon>Agaricomycetidae</taxon>
        <taxon>Agaricales</taxon>
        <taxon>Marasmiineae</taxon>
        <taxon>Omphalotaceae</taxon>
        <taxon>Lentinula</taxon>
    </lineage>
</organism>
<dbReference type="Gene3D" id="3.60.130.30">
    <property type="match status" value="1"/>
</dbReference>
<name>A0A9W8ZQT8_9AGAR</name>
<evidence type="ECO:0000313" key="2">
    <source>
        <dbReference type="EMBL" id="KAJ4463182.1"/>
    </source>
</evidence>